<keyword evidence="2" id="KW-1185">Reference proteome</keyword>
<sequence length="95" mass="10488">MTGWVRPWVQMVEIAVSAPVVIGIRTVGMVRGGWPPTAKARREYSRMVREKTEGFTRAAVVAVTTPPRDTARLAAAVLAPVHQRVVANRRRLGGW</sequence>
<accession>A0A6M6JHP1</accession>
<dbReference type="RefSeq" id="WP_240157134.1">
    <property type="nucleotide sequence ID" value="NZ_CP053564.1"/>
</dbReference>
<evidence type="ECO:0000313" key="1">
    <source>
        <dbReference type="EMBL" id="QJY47564.1"/>
    </source>
</evidence>
<dbReference type="AlphaFoldDB" id="A0A6M6JHP1"/>
<organism evidence="1 2">
    <name type="scientific">Pseudonocardia broussonetiae</name>
    <dbReference type="NCBI Taxonomy" id="2736640"/>
    <lineage>
        <taxon>Bacteria</taxon>
        <taxon>Bacillati</taxon>
        <taxon>Actinomycetota</taxon>
        <taxon>Actinomycetes</taxon>
        <taxon>Pseudonocardiales</taxon>
        <taxon>Pseudonocardiaceae</taxon>
        <taxon>Pseudonocardia</taxon>
    </lineage>
</organism>
<proteinExistence type="predicted"/>
<protein>
    <submittedName>
        <fullName evidence="1">Uncharacterized protein</fullName>
    </submittedName>
</protein>
<evidence type="ECO:0000313" key="2">
    <source>
        <dbReference type="Proteomes" id="UP000505377"/>
    </source>
</evidence>
<gene>
    <name evidence="1" type="ORF">HOP40_18555</name>
</gene>
<dbReference type="EMBL" id="CP053564">
    <property type="protein sequence ID" value="QJY47564.1"/>
    <property type="molecule type" value="Genomic_DNA"/>
</dbReference>
<reference evidence="1 2" key="1">
    <citation type="submission" date="2020-05" db="EMBL/GenBank/DDBJ databases">
        <authorList>
            <person name="Mo P."/>
        </authorList>
    </citation>
    <scope>NUCLEOTIDE SEQUENCE [LARGE SCALE GENOMIC DNA]</scope>
    <source>
        <strain evidence="1 2">Gen01</strain>
    </source>
</reference>
<dbReference type="Proteomes" id="UP000505377">
    <property type="component" value="Chromosome"/>
</dbReference>
<name>A0A6M6JHP1_9PSEU</name>
<dbReference type="KEGG" id="pbro:HOP40_18555"/>